<name>A0ABT8X9P9_9HYPH</name>
<sequence>MAKEEKKPVGIVTPTKPFPLQVNGARGEVALWIGDVPLVIAATMGGLSAVSTRLECKSFQDLFVRLSGVEAAATLAGIELLTVKGDRLAAIDSLRLKHFPACAAAFSAALSHHFDDGDEGNGEAVEKAA</sequence>
<dbReference type="Proteomes" id="UP001177080">
    <property type="component" value="Unassembled WGS sequence"/>
</dbReference>
<evidence type="ECO:0000313" key="1">
    <source>
        <dbReference type="EMBL" id="MDO6120377.1"/>
    </source>
</evidence>
<dbReference type="RefSeq" id="WP_244758749.1">
    <property type="nucleotide sequence ID" value="NZ_JALJCJ010000001.1"/>
</dbReference>
<reference evidence="1" key="1">
    <citation type="submission" date="2022-04" db="EMBL/GenBank/DDBJ databases">
        <title>Shinella lacus sp. nov., a novel member of the genus Shinella from water.</title>
        <authorList>
            <person name="Deng Y."/>
        </authorList>
    </citation>
    <scope>NUCLEOTIDE SEQUENCE</scope>
    <source>
        <strain evidence="1">JCM 31239</strain>
    </source>
</reference>
<evidence type="ECO:0008006" key="3">
    <source>
        <dbReference type="Google" id="ProtNLM"/>
    </source>
</evidence>
<protein>
    <recommendedName>
        <fullName evidence="3">Tail tube GTA-gp10-like protein</fullName>
    </recommendedName>
</protein>
<accession>A0ABT8X9P9</accession>
<keyword evidence="2" id="KW-1185">Reference proteome</keyword>
<organism evidence="1 2">
    <name type="scientific">Shinella curvata</name>
    <dbReference type="NCBI Taxonomy" id="1817964"/>
    <lineage>
        <taxon>Bacteria</taxon>
        <taxon>Pseudomonadati</taxon>
        <taxon>Pseudomonadota</taxon>
        <taxon>Alphaproteobacteria</taxon>
        <taxon>Hyphomicrobiales</taxon>
        <taxon>Rhizobiaceae</taxon>
        <taxon>Shinella</taxon>
    </lineage>
</organism>
<dbReference type="EMBL" id="WHSC02000001">
    <property type="protein sequence ID" value="MDO6120377.1"/>
    <property type="molecule type" value="Genomic_DNA"/>
</dbReference>
<comment type="caution">
    <text evidence="1">The sequence shown here is derived from an EMBL/GenBank/DDBJ whole genome shotgun (WGS) entry which is preliminary data.</text>
</comment>
<evidence type="ECO:0000313" key="2">
    <source>
        <dbReference type="Proteomes" id="UP001177080"/>
    </source>
</evidence>
<gene>
    <name evidence="1" type="ORF">GB928_004200</name>
</gene>
<proteinExistence type="predicted"/>